<dbReference type="PANTHER" id="PTHR34861:SF11">
    <property type="entry name" value="CYCLASE"/>
    <property type="match status" value="1"/>
</dbReference>
<protein>
    <recommendedName>
        <fullName evidence="4">Cyclase-domain-containing protein</fullName>
    </recommendedName>
</protein>
<comment type="similarity">
    <text evidence="1">Belongs to the Cyclase 1 superfamily.</text>
</comment>
<proteinExistence type="inferred from homology"/>
<evidence type="ECO:0000313" key="2">
    <source>
        <dbReference type="EMBL" id="KAE8331426.1"/>
    </source>
</evidence>
<dbReference type="Pfam" id="PF04199">
    <property type="entry name" value="Cyclase"/>
    <property type="match status" value="1"/>
</dbReference>
<dbReference type="GO" id="GO:0019441">
    <property type="term" value="P:L-tryptophan catabolic process to kynurenine"/>
    <property type="evidence" value="ECO:0007669"/>
    <property type="project" value="InterPro"/>
</dbReference>
<dbReference type="Gene3D" id="3.50.30.50">
    <property type="entry name" value="Putative cyclase"/>
    <property type="match status" value="1"/>
</dbReference>
<name>A0A5N6XGC7_9EURO</name>
<reference evidence="3" key="1">
    <citation type="submission" date="2019-04" db="EMBL/GenBank/DDBJ databases">
        <title>Friends and foes A comparative genomics studyof 23 Aspergillus species from section Flavi.</title>
        <authorList>
            <consortium name="DOE Joint Genome Institute"/>
            <person name="Kjaerbolling I."/>
            <person name="Vesth T."/>
            <person name="Frisvad J.C."/>
            <person name="Nybo J.L."/>
            <person name="Theobald S."/>
            <person name="Kildgaard S."/>
            <person name="Isbrandt T."/>
            <person name="Kuo A."/>
            <person name="Sato A."/>
            <person name="Lyhne E.K."/>
            <person name="Kogle M.E."/>
            <person name="Wiebenga A."/>
            <person name="Kun R.S."/>
            <person name="Lubbers R.J."/>
            <person name="Makela M.R."/>
            <person name="Barry K."/>
            <person name="Chovatia M."/>
            <person name="Clum A."/>
            <person name="Daum C."/>
            <person name="Haridas S."/>
            <person name="He G."/>
            <person name="LaButti K."/>
            <person name="Lipzen A."/>
            <person name="Mondo S."/>
            <person name="Riley R."/>
            <person name="Salamov A."/>
            <person name="Simmons B.A."/>
            <person name="Magnuson J.K."/>
            <person name="Henrissat B."/>
            <person name="Mortensen U.H."/>
            <person name="Larsen T.O."/>
            <person name="Devries R.P."/>
            <person name="Grigoriev I.V."/>
            <person name="Machida M."/>
            <person name="Baker S.E."/>
            <person name="Andersen M.R."/>
        </authorList>
    </citation>
    <scope>NUCLEOTIDE SEQUENCE [LARGE SCALE GENOMIC DNA]</scope>
    <source>
        <strain evidence="3">CBS 130017</strain>
    </source>
</reference>
<accession>A0A5N6XGC7</accession>
<evidence type="ECO:0008006" key="4">
    <source>
        <dbReference type="Google" id="ProtNLM"/>
    </source>
</evidence>
<dbReference type="InterPro" id="IPR037175">
    <property type="entry name" value="KFase_sf"/>
</dbReference>
<dbReference type="GO" id="GO:0004061">
    <property type="term" value="F:arylformamidase activity"/>
    <property type="evidence" value="ECO:0007669"/>
    <property type="project" value="InterPro"/>
</dbReference>
<dbReference type="Proteomes" id="UP000325945">
    <property type="component" value="Unassembled WGS sequence"/>
</dbReference>
<gene>
    <name evidence="2" type="ORF">BDV39DRAFT_189829</name>
</gene>
<dbReference type="PANTHER" id="PTHR34861">
    <property type="match status" value="1"/>
</dbReference>
<evidence type="ECO:0000313" key="3">
    <source>
        <dbReference type="Proteomes" id="UP000325945"/>
    </source>
</evidence>
<dbReference type="SUPFAM" id="SSF102198">
    <property type="entry name" value="Putative cyclase"/>
    <property type="match status" value="1"/>
</dbReference>
<keyword evidence="3" id="KW-1185">Reference proteome</keyword>
<sequence length="321" mass="35890">MFPQFKELPIQPGAPPGSAWGVFDKDGKRDIYGTLNFITPEAVITAREEIKTGESAVLNLPLHLPYHPDRIGRTKFHHRLIADMFEMTACDDEVTVNTQATSQWDGLMHYADPERRTYYNGVSYDDAALRRTDRSLCIDTWSQRGGIVARGVLIDYVRYAAKKEIVYNPLGPHAISLEEIEEIVAEEDLEIRPGDVLLVRCGLSKYIRESLPDDITPFDAAYTQVGVDPSPEFLEWLWNHNIAAVAGDALAFEAIPATDGTHQRLHKTCLSGWGMPIGELFDLEALARIAEKNQRWSFFLTVSPLNIQGGANTLSNTVAVF</sequence>
<evidence type="ECO:0000256" key="1">
    <source>
        <dbReference type="ARBA" id="ARBA00007865"/>
    </source>
</evidence>
<dbReference type="EMBL" id="ML741769">
    <property type="protein sequence ID" value="KAE8331426.1"/>
    <property type="molecule type" value="Genomic_DNA"/>
</dbReference>
<dbReference type="AlphaFoldDB" id="A0A5N6XGC7"/>
<dbReference type="InterPro" id="IPR007325">
    <property type="entry name" value="KFase/CYL"/>
</dbReference>
<organism evidence="2 3">
    <name type="scientific">Aspergillus sergii</name>
    <dbReference type="NCBI Taxonomy" id="1034303"/>
    <lineage>
        <taxon>Eukaryota</taxon>
        <taxon>Fungi</taxon>
        <taxon>Dikarya</taxon>
        <taxon>Ascomycota</taxon>
        <taxon>Pezizomycotina</taxon>
        <taxon>Eurotiomycetes</taxon>
        <taxon>Eurotiomycetidae</taxon>
        <taxon>Eurotiales</taxon>
        <taxon>Aspergillaceae</taxon>
        <taxon>Aspergillus</taxon>
        <taxon>Aspergillus subgen. Circumdati</taxon>
    </lineage>
</organism>